<gene>
    <name evidence="1" type="ORF">LCGC14_0195970</name>
</gene>
<comment type="caution">
    <text evidence="1">The sequence shown here is derived from an EMBL/GenBank/DDBJ whole genome shotgun (WGS) entry which is preliminary data.</text>
</comment>
<organism evidence="1">
    <name type="scientific">marine sediment metagenome</name>
    <dbReference type="NCBI Taxonomy" id="412755"/>
    <lineage>
        <taxon>unclassified sequences</taxon>
        <taxon>metagenomes</taxon>
        <taxon>ecological metagenomes</taxon>
    </lineage>
</organism>
<dbReference type="AlphaFoldDB" id="A0A0F9UQ52"/>
<dbReference type="EMBL" id="LAZR01000084">
    <property type="protein sequence ID" value="KKN93764.1"/>
    <property type="molecule type" value="Genomic_DNA"/>
</dbReference>
<evidence type="ECO:0000313" key="1">
    <source>
        <dbReference type="EMBL" id="KKN93764.1"/>
    </source>
</evidence>
<reference evidence="1" key="1">
    <citation type="journal article" date="2015" name="Nature">
        <title>Complex archaea that bridge the gap between prokaryotes and eukaryotes.</title>
        <authorList>
            <person name="Spang A."/>
            <person name="Saw J.H."/>
            <person name="Jorgensen S.L."/>
            <person name="Zaremba-Niedzwiedzka K."/>
            <person name="Martijn J."/>
            <person name="Lind A.E."/>
            <person name="van Eijk R."/>
            <person name="Schleper C."/>
            <person name="Guy L."/>
            <person name="Ettema T.J."/>
        </authorList>
    </citation>
    <scope>NUCLEOTIDE SEQUENCE</scope>
</reference>
<sequence length="106" mass="12953">MAEKLQYLEFYKELADLLDKYRPIKDQIDYRREDEDWMQLRLPYSFMLGDKDYSYELYLYKCSNSDCGSQDFTNEPQDNIICEFCNKGTMEKVELTHHNDWLKYSK</sequence>
<accession>A0A0F9UQ52</accession>
<proteinExistence type="predicted"/>
<protein>
    <submittedName>
        <fullName evidence="1">Uncharacterized protein</fullName>
    </submittedName>
</protein>
<name>A0A0F9UQ52_9ZZZZ</name>